<proteinExistence type="predicted"/>
<comment type="caution">
    <text evidence="2">The sequence shown here is derived from an EMBL/GenBank/DDBJ whole genome shotgun (WGS) entry which is preliminary data.</text>
</comment>
<keyword evidence="3" id="KW-1185">Reference proteome</keyword>
<evidence type="ECO:0008006" key="4">
    <source>
        <dbReference type="Google" id="ProtNLM"/>
    </source>
</evidence>
<feature type="region of interest" description="Disordered" evidence="1">
    <location>
        <begin position="147"/>
        <end position="184"/>
    </location>
</feature>
<evidence type="ECO:0000256" key="1">
    <source>
        <dbReference type="SAM" id="MobiDB-lite"/>
    </source>
</evidence>
<sequence>MKRLLAFGAVAAFSLVGCTVVDSERPVEGASTAPSATEQTEEGTDDNADGSQFVDVSPGGPKNEDPLWQSLAEAADSGDPIYLWAWMQTADEPGGDDSVTLSPSAQDSVKVTAPKSTVDANGTFALITGTFTVEEKGDGDYALTLESPDAKDELVPDGPTSEERCTAENAQDTIGGAADKLAQDPDARDDLRKEWLSSPEVWWAIQDAGRNLRDTGGDFEGDGLATACGDYVQGG</sequence>
<dbReference type="PROSITE" id="PS51257">
    <property type="entry name" value="PROKAR_LIPOPROTEIN"/>
    <property type="match status" value="1"/>
</dbReference>
<dbReference type="Proteomes" id="UP000243589">
    <property type="component" value="Unassembled WGS sequence"/>
</dbReference>
<evidence type="ECO:0000313" key="3">
    <source>
        <dbReference type="Proteomes" id="UP000243589"/>
    </source>
</evidence>
<dbReference type="RefSeq" id="WP_062022211.1">
    <property type="nucleotide sequence ID" value="NZ_LQQC01000010.1"/>
</dbReference>
<name>A0A150H941_9MICO</name>
<dbReference type="PATRIC" id="fig|479117.4.peg.1662"/>
<dbReference type="AlphaFoldDB" id="A0A150H941"/>
<organism evidence="2 3">
    <name type="scientific">Brevibacterium ravenspurgense</name>
    <dbReference type="NCBI Taxonomy" id="479117"/>
    <lineage>
        <taxon>Bacteria</taxon>
        <taxon>Bacillati</taxon>
        <taxon>Actinomycetota</taxon>
        <taxon>Actinomycetes</taxon>
        <taxon>Micrococcales</taxon>
        <taxon>Brevibacteriaceae</taxon>
        <taxon>Brevibacterium</taxon>
    </lineage>
</organism>
<reference evidence="2 3" key="1">
    <citation type="submission" date="2016-01" db="EMBL/GenBank/DDBJ databases">
        <title>Use of Whole Genome Sequencing to ascertain that Brevibacterium massiliense (Roux, Raoult 2009) is a later heterotypic synonym of Brevibacterium ravenspurgense (Mages 2008).</title>
        <authorList>
            <person name="Bernier A.-M."/>
            <person name="Burdz T."/>
            <person name="Huynh C."/>
            <person name="Pachecho A.L."/>
            <person name="Wiebe D."/>
            <person name="Bonner C."/>
            <person name="Bernard K."/>
        </authorList>
    </citation>
    <scope>NUCLEOTIDE SEQUENCE [LARGE SCALE GENOMIC DNA]</scope>
    <source>
        <strain evidence="2 3">CCUG56047</strain>
    </source>
</reference>
<feature type="region of interest" description="Disordered" evidence="1">
    <location>
        <begin position="23"/>
        <end position="66"/>
    </location>
</feature>
<dbReference type="EMBL" id="LQQC01000010">
    <property type="protein sequence ID" value="KXZ58626.1"/>
    <property type="molecule type" value="Genomic_DNA"/>
</dbReference>
<protein>
    <recommendedName>
        <fullName evidence="4">Lipoprotein</fullName>
    </recommendedName>
</protein>
<accession>A0A150H941</accession>
<evidence type="ECO:0000313" key="2">
    <source>
        <dbReference type="EMBL" id="KXZ58626.1"/>
    </source>
</evidence>
<feature type="compositionally biased region" description="Acidic residues" evidence="1">
    <location>
        <begin position="39"/>
        <end position="48"/>
    </location>
</feature>
<gene>
    <name evidence="2" type="ORF">Bravens_01679</name>
</gene>